<feature type="compositionally biased region" description="Polar residues" evidence="1">
    <location>
        <begin position="477"/>
        <end position="490"/>
    </location>
</feature>
<dbReference type="Ensembl" id="ENSSPAT00000015294.1">
    <property type="protein sequence ID" value="ENSSPAP00000015046.1"/>
    <property type="gene ID" value="ENSSPAG00000011355.1"/>
</dbReference>
<dbReference type="STRING" id="144197.ENSSPAP00000015046"/>
<feature type="compositionally biased region" description="Polar residues" evidence="1">
    <location>
        <begin position="1737"/>
        <end position="1754"/>
    </location>
</feature>
<dbReference type="GeneTree" id="ENSGT00940000154146"/>
<protein>
    <submittedName>
        <fullName evidence="2">Uncharacterized LOC103373583</fullName>
    </submittedName>
</protein>
<dbReference type="GO" id="GO:0015629">
    <property type="term" value="C:actin cytoskeleton"/>
    <property type="evidence" value="ECO:0007669"/>
    <property type="project" value="TreeGrafter"/>
</dbReference>
<feature type="compositionally biased region" description="Basic residues" evidence="1">
    <location>
        <begin position="443"/>
        <end position="456"/>
    </location>
</feature>
<feature type="region of interest" description="Disordered" evidence="1">
    <location>
        <begin position="1986"/>
        <end position="2069"/>
    </location>
</feature>
<feature type="compositionally biased region" description="Basic and acidic residues" evidence="1">
    <location>
        <begin position="1170"/>
        <end position="1179"/>
    </location>
</feature>
<evidence type="ECO:0000313" key="2">
    <source>
        <dbReference type="Ensembl" id="ENSSPAP00000015046.1"/>
    </source>
</evidence>
<feature type="compositionally biased region" description="Basic and acidic residues" evidence="1">
    <location>
        <begin position="1755"/>
        <end position="1765"/>
    </location>
</feature>
<feature type="region of interest" description="Disordered" evidence="1">
    <location>
        <begin position="391"/>
        <end position="492"/>
    </location>
</feature>
<dbReference type="GO" id="GO:0071875">
    <property type="term" value="P:adrenergic receptor signaling pathway"/>
    <property type="evidence" value="ECO:0007669"/>
    <property type="project" value="TreeGrafter"/>
</dbReference>
<sequence>MRLNPQQAPLYGECVLTVQLDHEDVNNATEEEEVEFYLIFSGSTQRHVSSTLHINHFTLQAVCPAHNMCEQVLVTLCLARPDGPMDTQSQETFYFVQDLALDMAQFLLDSTAPQEASLLDDEQIPLKECERLDASLALALKHLSLPHHQSAPRAPSHTPTDMDGQMDNQKQTVTVTDSCTQHDTEMHQETWMDISSLQDSCPVVSQCQRLSSLMHLAASHGLKTVALFLLQQPGGKEALKRTNTQGQTPACLAKTRGHHLLVELFTQYETFSDVQVEAEEKLLFYPGGRVFQHHENLGTYTLTFSDLPQREGESDEDSSGGCSLQEKVQELRRLIQLHRVSKDKSDFAPTHVSIDEERVRHTCGLQSCCNGQQESRQDEGLAVISIDNCSTKTEEAGSPRSLGARTQGEDSAVVTHTSGRLCHSQEAGREQKGTPAANCPAGQKKKNKKRTNKTTRRAAEAQENNTSTPKASRRTAQKSTKTNGSGSVSPREQAVTPLIGDSGKNQCSPGTQETLLAIKPVLVPSGDEKCAGRKAVALPTTTIVEKQEVEKWEVELLMCERVVETETEIQTEQEDTQSLPTEEALESAAERTVTMGQEQSQDPQQNQSDTEEPSQPHFINKSPQHGTRTSPRSPDVEGTRRRVLWRDGGWIGSLPEPKGKTVWYQGENVDQCADEDFNRKEVNSLSIWYDTDTVDERKDGQLEKGMREEGECDLSSPQASGLSSSQLEQGLNFHQLSAALCQPHAAGIQPALSHGLHAQRQEANGSQREEEVRSDWKEERVVGCREDFQNRETTDGRKSSETADITEGGDEKAESEERGAKGKKKRRKKRGKKGGAEVKLSSSSSVESQSQIETQREQGTNISAQFETDSVFKADFQPATASEATQGEEADEDAMHLPRRTEVLTRDAHGPDSDVTDTVCSFTSKLLSHTDDMKINWTETPASQTVETKELSTDKNMNFHGPDCSEPDSAIVVSELTETDISKVDTEKMATVQPVAMELLDPTELESKGHNVESATLSENKDLAVATKSTASENQRGLVESYCPKEQAVTDSDPTELTVDSCLLETLHSVDTMELPVGFLESVHPTECAGLPFEDRADASPLQIQEGNTDTTAREYLEHCLASEMLRDQQHNEEKRNELWVGEEEVGKARSGERKSKENDSRMVHGKKSCLKERRKQAEDEGFSSLDREKELKCDEELVAAAVAVVTVAIASAVAKIELSQHLVDSQSESQEAASSSPLKQDSNIASVAVKQLADDFVNTVQSTQMSAKLIDGDNCPLPAVTPAETENQPVLHLHRELCHQSSSKEQADVQISEKSDFVELLCTTKAEKLPTALLNSKDHPQHDLLALGDARSLPQCDEEKIQTEAIQNKPFACSLLKEGSPLHAHTEPSAEETEMIEVESHAHIQTDILLHKESQPLCPVIDTGQDPVDAVSEESLILTVYPKDQTICPKEGAGQQLDVHDMYDGCFVQQYETEGQTHSACTAEDSNTSDTHCHTKELESRSSTLSVTPGDLTDAVDPGPEEPIPTVNVETGEILSSANTKSVTVTTVELDSVSNHGEDPESVAVDDKDGVLKGLDEDSDMLDTVDGWKERERSRMKREVEPKEEMVTVEDTFQTEAELFPAAEEAERDLESTCTLQIKRENDVLYPVQSSLEHSPVTPCTDIHPDRGECVSVCLLHRDTIVEDSLEVNADLDDRVFKKPKDPLSFVGHMDKQVRVSWPSTDDALMQEAFSPGKGTLSSGTPETAAPQNSRLSWKSETEDRGGGETEGMGNIEENKDQLSGNPASSADLCASVRSLSPFRRHSWEPGKINTATHIDIAQHSSLKSLSEEVKKAKPPLHRRSMSWCPSNLRCPNQEQIDNRSSSLEGLEVGRTAVQTQCPSFSDPEERAAGTSLHFDNQDRGSLVSLTEEEQEGDGSSIDSQTLHQVLSATTSCPAIIHHQTVTKSFSTLTISHRDIDVHGFPRSKRRISFSLGISSLLPKSRRHFSIGSSSSDDDEEEGGRVSSLSGNSESLGYSISEEPGPLRSDIEERGPKISRTFSYLRSKMSKKGKVRKRVSQTSHCSVRGPPH</sequence>
<feature type="compositionally biased region" description="Basic and acidic residues" evidence="1">
    <location>
        <begin position="809"/>
        <end position="820"/>
    </location>
</feature>
<feature type="region of interest" description="Disordered" evidence="1">
    <location>
        <begin position="147"/>
        <end position="173"/>
    </location>
</feature>
<feature type="compositionally biased region" description="Basic and acidic residues" evidence="1">
    <location>
        <begin position="767"/>
        <end position="801"/>
    </location>
</feature>
<dbReference type="GO" id="GO:0005078">
    <property type="term" value="F:MAP-kinase scaffold activity"/>
    <property type="evidence" value="ECO:0007669"/>
    <property type="project" value="TreeGrafter"/>
</dbReference>
<feature type="compositionally biased region" description="Polar residues" evidence="1">
    <location>
        <begin position="857"/>
        <end position="868"/>
    </location>
</feature>
<feature type="compositionally biased region" description="Basic residues" evidence="1">
    <location>
        <begin position="821"/>
        <end position="833"/>
    </location>
</feature>
<feature type="compositionally biased region" description="Polar residues" evidence="1">
    <location>
        <begin position="2006"/>
        <end position="2015"/>
    </location>
</feature>
<feature type="compositionally biased region" description="Basic and acidic residues" evidence="1">
    <location>
        <begin position="1145"/>
        <end position="1163"/>
    </location>
</feature>
<feature type="region of interest" description="Disordered" evidence="1">
    <location>
        <begin position="938"/>
        <end position="967"/>
    </location>
</feature>
<dbReference type="PANTHER" id="PTHR13944">
    <property type="entry name" value="AGAP007712-PA"/>
    <property type="match status" value="1"/>
</dbReference>
<dbReference type="GO" id="GO:0016020">
    <property type="term" value="C:membrane"/>
    <property type="evidence" value="ECO:0007669"/>
    <property type="project" value="TreeGrafter"/>
</dbReference>
<feature type="region of interest" description="Disordered" evidence="1">
    <location>
        <begin position="1144"/>
        <end position="1184"/>
    </location>
</feature>
<evidence type="ECO:0000256" key="1">
    <source>
        <dbReference type="SAM" id="MobiDB-lite"/>
    </source>
</evidence>
<dbReference type="PANTHER" id="PTHR13944:SF23">
    <property type="entry name" value="RHO GUANINE NUCLEOTIDE EXCHANGE FACTOR 18"/>
    <property type="match status" value="1"/>
</dbReference>
<feature type="region of interest" description="Disordered" evidence="1">
    <location>
        <begin position="756"/>
        <end position="896"/>
    </location>
</feature>
<dbReference type="GO" id="GO:0035023">
    <property type="term" value="P:regulation of Rho protein signal transduction"/>
    <property type="evidence" value="ECO:0007669"/>
    <property type="project" value="TreeGrafter"/>
</dbReference>
<feature type="region of interest" description="Disordered" evidence="1">
    <location>
        <begin position="1499"/>
        <end position="1523"/>
    </location>
</feature>
<dbReference type="GO" id="GO:0043123">
    <property type="term" value="P:positive regulation of canonical NF-kappaB signal transduction"/>
    <property type="evidence" value="ECO:0007669"/>
    <property type="project" value="TreeGrafter"/>
</dbReference>
<feature type="compositionally biased region" description="Basic residues" evidence="1">
    <location>
        <begin position="2045"/>
        <end position="2056"/>
    </location>
</feature>
<feature type="region of interest" description="Disordered" evidence="1">
    <location>
        <begin position="1878"/>
        <end position="1901"/>
    </location>
</feature>
<dbReference type="InterPro" id="IPR051632">
    <property type="entry name" value="Rho_GEF"/>
</dbReference>
<feature type="compositionally biased region" description="Polar residues" evidence="1">
    <location>
        <begin position="621"/>
        <end position="632"/>
    </location>
</feature>
<feature type="region of interest" description="Disordered" evidence="1">
    <location>
        <begin position="1731"/>
        <end position="1787"/>
    </location>
</feature>
<feature type="compositionally biased region" description="Low complexity" evidence="1">
    <location>
        <begin position="841"/>
        <end position="851"/>
    </location>
</feature>
<name>A0A3B5A4A6_9TELE</name>
<organism evidence="2">
    <name type="scientific">Stegastes partitus</name>
    <name type="common">bicolor damselfish</name>
    <dbReference type="NCBI Taxonomy" id="144197"/>
    <lineage>
        <taxon>Eukaryota</taxon>
        <taxon>Metazoa</taxon>
        <taxon>Chordata</taxon>
        <taxon>Craniata</taxon>
        <taxon>Vertebrata</taxon>
        <taxon>Euteleostomi</taxon>
        <taxon>Actinopterygii</taxon>
        <taxon>Neopterygii</taxon>
        <taxon>Teleostei</taxon>
        <taxon>Neoteleostei</taxon>
        <taxon>Acanthomorphata</taxon>
        <taxon>Ovalentaria</taxon>
        <taxon>Pomacentridae</taxon>
        <taxon>Stegastes</taxon>
    </lineage>
</organism>
<proteinExistence type="predicted"/>
<reference evidence="2" key="1">
    <citation type="submission" date="2023-09" db="UniProtKB">
        <authorList>
            <consortium name="Ensembl"/>
        </authorList>
    </citation>
    <scope>IDENTIFICATION</scope>
</reference>
<feature type="compositionally biased region" description="Low complexity" evidence="1">
    <location>
        <begin position="597"/>
        <end position="608"/>
    </location>
</feature>
<accession>A0A3B5A4A6</accession>
<feature type="region of interest" description="Disordered" evidence="1">
    <location>
        <begin position="567"/>
        <end position="641"/>
    </location>
</feature>